<dbReference type="AlphaFoldDB" id="A0A250IB65"/>
<protein>
    <submittedName>
        <fullName evidence="2">Polysaccharide deacetylase</fullName>
    </submittedName>
</protein>
<dbReference type="Pfam" id="PF11959">
    <property type="entry name" value="DUF3473"/>
    <property type="match status" value="1"/>
</dbReference>
<proteinExistence type="predicted"/>
<feature type="domain" description="NodB homology" evidence="1">
    <location>
        <begin position="19"/>
        <end position="222"/>
    </location>
</feature>
<dbReference type="CDD" id="cd10941">
    <property type="entry name" value="CE4_PuuE_HpPgdA_like_2"/>
    <property type="match status" value="1"/>
</dbReference>
<evidence type="ECO:0000313" key="3">
    <source>
        <dbReference type="Proteomes" id="UP000217289"/>
    </source>
</evidence>
<name>A0A250IB65_9BACT</name>
<dbReference type="InterPro" id="IPR022560">
    <property type="entry name" value="DUF3473"/>
</dbReference>
<dbReference type="GO" id="GO:0016810">
    <property type="term" value="F:hydrolase activity, acting on carbon-nitrogen (but not peptide) bonds"/>
    <property type="evidence" value="ECO:0007669"/>
    <property type="project" value="InterPro"/>
</dbReference>
<dbReference type="KEGG" id="mbd:MEBOL_001895"/>
<evidence type="ECO:0000313" key="2">
    <source>
        <dbReference type="EMBL" id="ATB28448.1"/>
    </source>
</evidence>
<dbReference type="InterPro" id="IPR002509">
    <property type="entry name" value="NODB_dom"/>
</dbReference>
<dbReference type="Pfam" id="PF01522">
    <property type="entry name" value="Polysacc_deac_1"/>
    <property type="match status" value="1"/>
</dbReference>
<accession>A0A250IB65</accession>
<dbReference type="SUPFAM" id="SSF88713">
    <property type="entry name" value="Glycoside hydrolase/deacetylase"/>
    <property type="match status" value="1"/>
</dbReference>
<dbReference type="GO" id="GO:0005975">
    <property type="term" value="P:carbohydrate metabolic process"/>
    <property type="evidence" value="ECO:0007669"/>
    <property type="project" value="InterPro"/>
</dbReference>
<dbReference type="PANTHER" id="PTHR47561:SF1">
    <property type="entry name" value="POLYSACCHARIDE DEACETYLASE FAMILY PROTEIN (AFU_ORTHOLOGUE AFUA_6G05030)"/>
    <property type="match status" value="1"/>
</dbReference>
<organism evidence="2 3">
    <name type="scientific">Melittangium boletus DSM 14713</name>
    <dbReference type="NCBI Taxonomy" id="1294270"/>
    <lineage>
        <taxon>Bacteria</taxon>
        <taxon>Pseudomonadati</taxon>
        <taxon>Myxococcota</taxon>
        <taxon>Myxococcia</taxon>
        <taxon>Myxococcales</taxon>
        <taxon>Cystobacterineae</taxon>
        <taxon>Archangiaceae</taxon>
        <taxon>Melittangium</taxon>
    </lineage>
</organism>
<reference evidence="2 3" key="1">
    <citation type="submission" date="2017-06" db="EMBL/GenBank/DDBJ databases">
        <authorList>
            <person name="Kim H.J."/>
            <person name="Triplett B.A."/>
        </authorList>
    </citation>
    <scope>NUCLEOTIDE SEQUENCE [LARGE SCALE GENOMIC DNA]</scope>
    <source>
        <strain evidence="2 3">DSM 14713</strain>
    </source>
</reference>
<dbReference type="EMBL" id="CP022163">
    <property type="protein sequence ID" value="ATB28448.1"/>
    <property type="molecule type" value="Genomic_DNA"/>
</dbReference>
<dbReference type="Proteomes" id="UP000217289">
    <property type="component" value="Chromosome"/>
</dbReference>
<dbReference type="InterPro" id="IPR011330">
    <property type="entry name" value="Glyco_hydro/deAcase_b/a-brl"/>
</dbReference>
<sequence length="304" mass="34051">MSAMPASSRGRLFFTIDVEDWTADFPDMQGAPSRVAAPMHRLLDLLEAHQSRATLFFLVECARRHPEVLQRAVAAGHHIGLHGLDHRLVYRQQPDAFERAIREGRQCLEDVGGVPVTTYRAPCWSITRESLWAVERLEAAGFEVDSSIFPTKNHLYGIPDAPVDPYALTPGLVEIPPSVALFGNLKVPFGGGFYLRALPLWVTQQLLQRNVKAGRNVVLYVHPWELDVEQPRDLPYTSVVARTIHYFQLRRTEERLAALLRQFGPFEALPQRAEAARALLTERSVPLAGFPAPRADAGRQASHV</sequence>
<dbReference type="Gene3D" id="3.20.20.370">
    <property type="entry name" value="Glycoside hydrolase/deacetylase"/>
    <property type="match status" value="1"/>
</dbReference>
<dbReference type="InterPro" id="IPR045235">
    <property type="entry name" value="PuuE_HpPgdA-like"/>
</dbReference>
<gene>
    <name evidence="2" type="ORF">MEBOL_001895</name>
</gene>
<evidence type="ECO:0000259" key="1">
    <source>
        <dbReference type="PROSITE" id="PS51677"/>
    </source>
</evidence>
<keyword evidence="3" id="KW-1185">Reference proteome</keyword>
<dbReference type="PANTHER" id="PTHR47561">
    <property type="entry name" value="POLYSACCHARIDE DEACETYLASE FAMILY PROTEIN (AFU_ORTHOLOGUE AFUA_6G05030)"/>
    <property type="match status" value="1"/>
</dbReference>
<dbReference type="PROSITE" id="PS51677">
    <property type="entry name" value="NODB"/>
    <property type="match status" value="1"/>
</dbReference>